<feature type="domain" description="NADH:ubiquinone oxidoreductase intermediate-associated protein 30" evidence="2">
    <location>
        <begin position="8"/>
        <end position="158"/>
    </location>
</feature>
<dbReference type="InterPro" id="IPR039131">
    <property type="entry name" value="NDUFAF1"/>
</dbReference>
<gene>
    <name evidence="3" type="ORF">ACFSR8_13365</name>
</gene>
<dbReference type="Proteomes" id="UP001597476">
    <property type="component" value="Unassembled WGS sequence"/>
</dbReference>
<evidence type="ECO:0000313" key="3">
    <source>
        <dbReference type="EMBL" id="MFD2727205.1"/>
    </source>
</evidence>
<dbReference type="SUPFAM" id="SSF49785">
    <property type="entry name" value="Galactose-binding domain-like"/>
    <property type="match status" value="1"/>
</dbReference>
<accession>A0ABW5TFC8</accession>
<protein>
    <submittedName>
        <fullName evidence="3">CIA30 family protein</fullName>
    </submittedName>
</protein>
<keyword evidence="4" id="KW-1185">Reference proteome</keyword>
<comment type="caution">
    <text evidence="3">The sequence shown here is derived from an EMBL/GenBank/DDBJ whole genome shotgun (WGS) entry which is preliminary data.</text>
</comment>
<dbReference type="EMBL" id="JBHULY010000034">
    <property type="protein sequence ID" value="MFD2727205.1"/>
    <property type="molecule type" value="Genomic_DNA"/>
</dbReference>
<dbReference type="PANTHER" id="PTHR13194:SF19">
    <property type="entry name" value="NAD(P)-BINDING ROSSMANN-FOLD SUPERFAMILY PROTEIN"/>
    <property type="match status" value="1"/>
</dbReference>
<dbReference type="Pfam" id="PF08547">
    <property type="entry name" value="CIA30"/>
    <property type="match status" value="1"/>
</dbReference>
<reference evidence="4" key="1">
    <citation type="journal article" date="2019" name="Int. J. Syst. Evol. Microbiol.">
        <title>The Global Catalogue of Microorganisms (GCM) 10K type strain sequencing project: providing services to taxonomists for standard genome sequencing and annotation.</title>
        <authorList>
            <consortium name="The Broad Institute Genomics Platform"/>
            <consortium name="The Broad Institute Genome Sequencing Center for Infectious Disease"/>
            <person name="Wu L."/>
            <person name="Ma J."/>
        </authorList>
    </citation>
    <scope>NUCLEOTIDE SEQUENCE [LARGE SCALE GENOMIC DNA]</scope>
    <source>
        <strain evidence="4">KCTC 42398</strain>
    </source>
</reference>
<evidence type="ECO:0000313" key="4">
    <source>
        <dbReference type="Proteomes" id="UP001597476"/>
    </source>
</evidence>
<dbReference type="InterPro" id="IPR008979">
    <property type="entry name" value="Galactose-bd-like_sf"/>
</dbReference>
<sequence>MTQNVLVFNFNKKSDITNWAIVDDRVMGGKSSGSFELTDEGYGKFHGEISLENNGGFSSVRYRTSPITVVNYSKIVLRIKGDGKQYQFRIKEATSQRHSFVTYFQTSGKWETLRIELKDLFPKFRGRQLDIPNFSSDFVSEIGFLFGNKKVEPFQLLVDKIELR</sequence>
<evidence type="ECO:0000256" key="1">
    <source>
        <dbReference type="ARBA" id="ARBA00007884"/>
    </source>
</evidence>
<dbReference type="InterPro" id="IPR013857">
    <property type="entry name" value="NADH-UbQ_OxRdtase-assoc_prot30"/>
</dbReference>
<proteinExistence type="inferred from homology"/>
<dbReference type="RefSeq" id="WP_380292841.1">
    <property type="nucleotide sequence ID" value="NZ_JBHULY010000034.1"/>
</dbReference>
<name>A0ABW5TFC8_9FLAO</name>
<evidence type="ECO:0000259" key="2">
    <source>
        <dbReference type="Pfam" id="PF08547"/>
    </source>
</evidence>
<dbReference type="PANTHER" id="PTHR13194">
    <property type="entry name" value="COMPLEX I INTERMEDIATE-ASSOCIATED PROTEIN 30"/>
    <property type="match status" value="1"/>
</dbReference>
<comment type="similarity">
    <text evidence="1">Belongs to the CIA30 family.</text>
</comment>
<organism evidence="3 4">
    <name type="scientific">Hyunsoonleella rubra</name>
    <dbReference type="NCBI Taxonomy" id="1737062"/>
    <lineage>
        <taxon>Bacteria</taxon>
        <taxon>Pseudomonadati</taxon>
        <taxon>Bacteroidota</taxon>
        <taxon>Flavobacteriia</taxon>
        <taxon>Flavobacteriales</taxon>
        <taxon>Flavobacteriaceae</taxon>
    </lineage>
</organism>